<keyword evidence="2" id="KW-1185">Reference proteome</keyword>
<dbReference type="Proteomes" id="UP001196413">
    <property type="component" value="Unassembled WGS sequence"/>
</dbReference>
<organism evidence="1 2">
    <name type="scientific">Parelaphostrongylus tenuis</name>
    <name type="common">Meningeal worm</name>
    <dbReference type="NCBI Taxonomy" id="148309"/>
    <lineage>
        <taxon>Eukaryota</taxon>
        <taxon>Metazoa</taxon>
        <taxon>Ecdysozoa</taxon>
        <taxon>Nematoda</taxon>
        <taxon>Chromadorea</taxon>
        <taxon>Rhabditida</taxon>
        <taxon>Rhabditina</taxon>
        <taxon>Rhabditomorpha</taxon>
        <taxon>Strongyloidea</taxon>
        <taxon>Metastrongylidae</taxon>
        <taxon>Parelaphostrongylus</taxon>
    </lineage>
</organism>
<dbReference type="EMBL" id="JAHQIW010006855">
    <property type="protein sequence ID" value="KAJ1370768.1"/>
    <property type="molecule type" value="Genomic_DNA"/>
</dbReference>
<proteinExistence type="predicted"/>
<evidence type="ECO:0000313" key="2">
    <source>
        <dbReference type="Proteomes" id="UP001196413"/>
    </source>
</evidence>
<evidence type="ECO:0000313" key="1">
    <source>
        <dbReference type="EMBL" id="KAJ1370768.1"/>
    </source>
</evidence>
<accession>A0AAD5R6P5</accession>
<sequence>MPSLILAASKSPPRRLSHLIASLFGKEPENDLRRMWSTTYKKMLELAKVLQKTKKMPGARVYSMRVYDLVMNKAESAQVPTKVNVPPYLKKVFALVNSFKAAYNSRILSPRIAPLVPEKTSQ</sequence>
<gene>
    <name evidence="1" type="ORF">KIN20_032573</name>
</gene>
<name>A0AAD5R6P5_PARTN</name>
<dbReference type="AlphaFoldDB" id="A0AAD5R6P5"/>
<reference evidence="1" key="1">
    <citation type="submission" date="2021-06" db="EMBL/GenBank/DDBJ databases">
        <title>Parelaphostrongylus tenuis whole genome reference sequence.</title>
        <authorList>
            <person name="Garwood T.J."/>
            <person name="Larsen P.A."/>
            <person name="Fountain-Jones N.M."/>
            <person name="Garbe J.R."/>
            <person name="Macchietto M.G."/>
            <person name="Kania S.A."/>
            <person name="Gerhold R.W."/>
            <person name="Richards J.E."/>
            <person name="Wolf T.M."/>
        </authorList>
    </citation>
    <scope>NUCLEOTIDE SEQUENCE</scope>
    <source>
        <strain evidence="1">MNPRO001-30</strain>
        <tissue evidence="1">Meninges</tissue>
    </source>
</reference>
<comment type="caution">
    <text evidence="1">The sequence shown here is derived from an EMBL/GenBank/DDBJ whole genome shotgun (WGS) entry which is preliminary data.</text>
</comment>
<protein>
    <submittedName>
        <fullName evidence="1">Uncharacterized protein</fullName>
    </submittedName>
</protein>